<dbReference type="InterPro" id="IPR023214">
    <property type="entry name" value="HAD_sf"/>
</dbReference>
<dbReference type="GO" id="GO:0016787">
    <property type="term" value="F:hydrolase activity"/>
    <property type="evidence" value="ECO:0007669"/>
    <property type="project" value="UniProtKB-KW"/>
</dbReference>
<evidence type="ECO:0000313" key="3">
    <source>
        <dbReference type="Proteomes" id="UP000647172"/>
    </source>
</evidence>
<dbReference type="RefSeq" id="WP_203767305.1">
    <property type="nucleotide sequence ID" value="NZ_BAAAYJ010000077.1"/>
</dbReference>
<gene>
    <name evidence="2" type="ORF">Ani05nite_21460</name>
</gene>
<dbReference type="AlphaFoldDB" id="A0A919JGI3"/>
<dbReference type="SFLD" id="SFLDG01129">
    <property type="entry name" value="C1.5:_HAD__Beta-PGM__Phosphata"/>
    <property type="match status" value="1"/>
</dbReference>
<sequence length="216" mass="22622">MYRAVLLDVYGTLVRDDDAWAARAASLIAGRSAADPAVVARDWDERIWAMADAAHGAAFRTLADLTVSSLARTAALFGVPGAVPPPRPGGHPPLYADARPFLAARTVPVCLVSDADRDSLHALLDHHGITVEAVVTSEDARAYKPRPEPFRMALRRLGVTAAEVLHVGDSPAADIAGAAALGIATAFVRRAGRCLPASLTATHTVDALTELLPVLA</sequence>
<dbReference type="Proteomes" id="UP000647172">
    <property type="component" value="Unassembled WGS sequence"/>
</dbReference>
<name>A0A919JGI3_9ACTN</name>
<dbReference type="InterPro" id="IPR036412">
    <property type="entry name" value="HAD-like_sf"/>
</dbReference>
<dbReference type="SFLD" id="SFLDS00003">
    <property type="entry name" value="Haloacid_Dehalogenase"/>
    <property type="match status" value="1"/>
</dbReference>
<comment type="caution">
    <text evidence="2">The sequence shown here is derived from an EMBL/GenBank/DDBJ whole genome shotgun (WGS) entry which is preliminary data.</text>
</comment>
<dbReference type="Gene3D" id="3.40.50.1000">
    <property type="entry name" value="HAD superfamily/HAD-like"/>
    <property type="match status" value="1"/>
</dbReference>
<dbReference type="NCBIfam" id="TIGR01509">
    <property type="entry name" value="HAD-SF-IA-v3"/>
    <property type="match status" value="1"/>
</dbReference>
<evidence type="ECO:0000256" key="1">
    <source>
        <dbReference type="ARBA" id="ARBA00022801"/>
    </source>
</evidence>
<dbReference type="PANTHER" id="PTHR43316:SF3">
    <property type="entry name" value="HALOACID DEHALOGENASE, TYPE II (AFU_ORTHOLOGUE AFUA_2G07750)-RELATED"/>
    <property type="match status" value="1"/>
</dbReference>
<accession>A0A919JGI3</accession>
<organism evidence="2 3">
    <name type="scientific">Actinoplanes nipponensis</name>
    <dbReference type="NCBI Taxonomy" id="135950"/>
    <lineage>
        <taxon>Bacteria</taxon>
        <taxon>Bacillati</taxon>
        <taxon>Actinomycetota</taxon>
        <taxon>Actinomycetes</taxon>
        <taxon>Micromonosporales</taxon>
        <taxon>Micromonosporaceae</taxon>
        <taxon>Actinoplanes</taxon>
    </lineage>
</organism>
<dbReference type="PRINTS" id="PR00413">
    <property type="entry name" value="HADHALOGNASE"/>
</dbReference>
<keyword evidence="1" id="KW-0378">Hydrolase</keyword>
<dbReference type="SUPFAM" id="SSF56784">
    <property type="entry name" value="HAD-like"/>
    <property type="match status" value="1"/>
</dbReference>
<dbReference type="InterPro" id="IPR006439">
    <property type="entry name" value="HAD-SF_hydro_IA"/>
</dbReference>
<dbReference type="Pfam" id="PF00702">
    <property type="entry name" value="Hydrolase"/>
    <property type="match status" value="1"/>
</dbReference>
<dbReference type="InterPro" id="IPR051540">
    <property type="entry name" value="S-2-haloacid_dehalogenase"/>
</dbReference>
<proteinExistence type="predicted"/>
<evidence type="ECO:0008006" key="4">
    <source>
        <dbReference type="Google" id="ProtNLM"/>
    </source>
</evidence>
<dbReference type="NCBIfam" id="TIGR01549">
    <property type="entry name" value="HAD-SF-IA-v1"/>
    <property type="match status" value="1"/>
</dbReference>
<keyword evidence="3" id="KW-1185">Reference proteome</keyword>
<evidence type="ECO:0000313" key="2">
    <source>
        <dbReference type="EMBL" id="GIE48612.1"/>
    </source>
</evidence>
<reference evidence="2" key="1">
    <citation type="submission" date="2021-01" db="EMBL/GenBank/DDBJ databases">
        <title>Whole genome shotgun sequence of Actinoplanes nipponensis NBRC 14063.</title>
        <authorList>
            <person name="Komaki H."/>
            <person name="Tamura T."/>
        </authorList>
    </citation>
    <scope>NUCLEOTIDE SEQUENCE</scope>
    <source>
        <strain evidence="2">NBRC 14063</strain>
    </source>
</reference>
<dbReference type="PANTHER" id="PTHR43316">
    <property type="entry name" value="HYDROLASE, HALOACID DELAHOGENASE-RELATED"/>
    <property type="match status" value="1"/>
</dbReference>
<dbReference type="EMBL" id="BOMQ01000026">
    <property type="protein sequence ID" value="GIE48612.1"/>
    <property type="molecule type" value="Genomic_DNA"/>
</dbReference>
<protein>
    <recommendedName>
        <fullName evidence="4">2-haloacid dehalogenase/putative hydrolase of the HAD superfamily</fullName>
    </recommendedName>
</protein>